<keyword evidence="8 10" id="KW-0472">Membrane</keyword>
<evidence type="ECO:0000256" key="8">
    <source>
        <dbReference type="ARBA" id="ARBA00023136"/>
    </source>
</evidence>
<dbReference type="InterPro" id="IPR003593">
    <property type="entry name" value="AAA+_ATPase"/>
</dbReference>
<evidence type="ECO:0000256" key="1">
    <source>
        <dbReference type="ARBA" id="ARBA00004429"/>
    </source>
</evidence>
<gene>
    <name evidence="13" type="primary">cydC</name>
    <name evidence="13" type="ORF">H1R19_04225</name>
</gene>
<dbReference type="InterPro" id="IPR036640">
    <property type="entry name" value="ABC1_TM_sf"/>
</dbReference>
<proteinExistence type="inferred from homology"/>
<evidence type="ECO:0000256" key="4">
    <source>
        <dbReference type="ARBA" id="ARBA00022741"/>
    </source>
</evidence>
<evidence type="ECO:0000256" key="3">
    <source>
        <dbReference type="ARBA" id="ARBA00022692"/>
    </source>
</evidence>
<keyword evidence="14" id="KW-1185">Reference proteome</keyword>
<feature type="transmembrane region" description="Helical" evidence="10">
    <location>
        <begin position="55"/>
        <end position="74"/>
    </location>
</feature>
<dbReference type="Gene3D" id="1.20.1560.10">
    <property type="entry name" value="ABC transporter type 1, transmembrane domain"/>
    <property type="match status" value="1"/>
</dbReference>
<evidence type="ECO:0000256" key="9">
    <source>
        <dbReference type="ARBA" id="ARBA00023455"/>
    </source>
</evidence>
<dbReference type="EMBL" id="CP059491">
    <property type="protein sequence ID" value="QMT02373.1"/>
    <property type="molecule type" value="Genomic_DNA"/>
</dbReference>
<dbReference type="InterPro" id="IPR039421">
    <property type="entry name" value="Type_1_exporter"/>
</dbReference>
<dbReference type="PROSITE" id="PS50929">
    <property type="entry name" value="ABC_TM1F"/>
    <property type="match status" value="1"/>
</dbReference>
<keyword evidence="2" id="KW-0997">Cell inner membrane</keyword>
<evidence type="ECO:0000256" key="10">
    <source>
        <dbReference type="SAM" id="Phobius"/>
    </source>
</evidence>
<dbReference type="Proteomes" id="UP000515663">
    <property type="component" value="Chromosome"/>
</dbReference>
<keyword evidence="6" id="KW-1278">Translocase</keyword>
<evidence type="ECO:0000259" key="12">
    <source>
        <dbReference type="PROSITE" id="PS50929"/>
    </source>
</evidence>
<accession>A0A7D7RRG7</accession>
<dbReference type="Gene3D" id="3.40.50.300">
    <property type="entry name" value="P-loop containing nucleotide triphosphate hydrolases"/>
    <property type="match status" value="1"/>
</dbReference>
<dbReference type="PROSITE" id="PS00211">
    <property type="entry name" value="ABC_TRANSPORTER_1"/>
    <property type="match status" value="1"/>
</dbReference>
<dbReference type="InterPro" id="IPR027417">
    <property type="entry name" value="P-loop_NTPase"/>
</dbReference>
<dbReference type="GO" id="GO:0016887">
    <property type="term" value="F:ATP hydrolysis activity"/>
    <property type="evidence" value="ECO:0007669"/>
    <property type="project" value="InterPro"/>
</dbReference>
<dbReference type="KEGG" id="gji:H1R19_04225"/>
<dbReference type="InterPro" id="IPR017871">
    <property type="entry name" value="ABC_transporter-like_CS"/>
</dbReference>
<dbReference type="GO" id="GO:0034040">
    <property type="term" value="F:ATPase-coupled lipid transmembrane transporter activity"/>
    <property type="evidence" value="ECO:0007669"/>
    <property type="project" value="TreeGrafter"/>
</dbReference>
<dbReference type="InterPro" id="IPR011527">
    <property type="entry name" value="ABC1_TM_dom"/>
</dbReference>
<dbReference type="GO" id="GO:0005524">
    <property type="term" value="F:ATP binding"/>
    <property type="evidence" value="ECO:0007669"/>
    <property type="project" value="UniProtKB-KW"/>
</dbReference>
<dbReference type="Pfam" id="PF00005">
    <property type="entry name" value="ABC_tran"/>
    <property type="match status" value="1"/>
</dbReference>
<name>A0A7D7RRG7_9ACTN</name>
<dbReference type="PROSITE" id="PS50893">
    <property type="entry name" value="ABC_TRANSPORTER_2"/>
    <property type="match status" value="1"/>
</dbReference>
<evidence type="ECO:0000256" key="7">
    <source>
        <dbReference type="ARBA" id="ARBA00022989"/>
    </source>
</evidence>
<feature type="transmembrane region" description="Helical" evidence="10">
    <location>
        <begin position="20"/>
        <end position="43"/>
    </location>
</feature>
<feature type="domain" description="ABC transporter" evidence="11">
    <location>
        <begin position="347"/>
        <end position="569"/>
    </location>
</feature>
<dbReference type="GO" id="GO:0034775">
    <property type="term" value="P:glutathione transmembrane transport"/>
    <property type="evidence" value="ECO:0007669"/>
    <property type="project" value="InterPro"/>
</dbReference>
<dbReference type="SUPFAM" id="SSF90123">
    <property type="entry name" value="ABC transporter transmembrane region"/>
    <property type="match status" value="1"/>
</dbReference>
<dbReference type="InterPro" id="IPR014223">
    <property type="entry name" value="ABC_CydC/D"/>
</dbReference>
<dbReference type="NCBIfam" id="TIGR02868">
    <property type="entry name" value="CydC"/>
    <property type="match status" value="1"/>
</dbReference>
<dbReference type="RefSeq" id="WP_219850644.1">
    <property type="nucleotide sequence ID" value="NZ_CP059491.1"/>
</dbReference>
<feature type="transmembrane region" description="Helical" evidence="10">
    <location>
        <begin position="245"/>
        <end position="267"/>
    </location>
</feature>
<organism evidence="13 14">
    <name type="scientific">Gordonia jinghuaiqii</name>
    <dbReference type="NCBI Taxonomy" id="2758710"/>
    <lineage>
        <taxon>Bacteria</taxon>
        <taxon>Bacillati</taxon>
        <taxon>Actinomycetota</taxon>
        <taxon>Actinomycetes</taxon>
        <taxon>Mycobacteriales</taxon>
        <taxon>Gordoniaceae</taxon>
        <taxon>Gordonia</taxon>
    </lineage>
</organism>
<dbReference type="SMART" id="SM00382">
    <property type="entry name" value="AAA"/>
    <property type="match status" value="1"/>
</dbReference>
<evidence type="ECO:0000313" key="13">
    <source>
        <dbReference type="EMBL" id="QMT02373.1"/>
    </source>
</evidence>
<sequence length="569" mass="58826">MRDDPLVRALGFLGLRGRPVAKALMLGVGGALSALGLAALSAWLITRAWQMPPVLYLSVAITAVRALGISRGVFRYLERLATHDLALHAMATCRERLYTALATGSPAYSVTLRRGDLLTRTGDDIDEIGNALIRGLIPIGVGVTTAVAAVVVMALVSVPAALVLAVALIVSGCLAPWLAARGGAQTVRDGARAATDSAEASTAALWHASELVVARRRSAVLAAAAEADRRHLDATDRGIRWQASAAAATPIAMGVSLLAACVIAIQLASENAGSLAGVASGEGLTPMILGVLVLLPLSAFESTAPLTEAGLQIERSRQSAARVMALVDGARADGVAVPDVEVHDSPVRLSTAGLRWGREDRGILGPQTGVDLDLRPGSRLAVVGPSGVGKSTLLLTLAGLLPPMAGGIVCVDDADDSDVELRSAGCYFAEEAHIFSTSVRENLRVARGNASDEQITDALAAVGLGPWAATLPDGLDTTIAGGADAVSGGQRRRLLLARALLHPAPVVLLDEPTEHLDADDAELLLRRLLGIDDDLFGPDRIVVVVTHQPPAELDPANVLDLTGAETRSV</sequence>
<dbReference type="SUPFAM" id="SSF52540">
    <property type="entry name" value="P-loop containing nucleoside triphosphate hydrolases"/>
    <property type="match status" value="1"/>
</dbReference>
<keyword evidence="2" id="KW-1003">Cell membrane</keyword>
<dbReference type="AlphaFoldDB" id="A0A7D7RRG7"/>
<feature type="domain" description="ABC transmembrane type-1" evidence="12">
    <location>
        <begin position="23"/>
        <end position="315"/>
    </location>
</feature>
<keyword evidence="3 10" id="KW-0812">Transmembrane</keyword>
<dbReference type="PANTHER" id="PTHR24221:SF654">
    <property type="entry name" value="ATP-BINDING CASSETTE SUB-FAMILY B MEMBER 6"/>
    <property type="match status" value="1"/>
</dbReference>
<dbReference type="GO" id="GO:0045454">
    <property type="term" value="P:cell redox homeostasis"/>
    <property type="evidence" value="ECO:0007669"/>
    <property type="project" value="InterPro"/>
</dbReference>
<feature type="transmembrane region" description="Helical" evidence="10">
    <location>
        <begin position="162"/>
        <end position="180"/>
    </location>
</feature>
<evidence type="ECO:0000259" key="11">
    <source>
        <dbReference type="PROSITE" id="PS50893"/>
    </source>
</evidence>
<dbReference type="InterPro" id="IPR003439">
    <property type="entry name" value="ABC_transporter-like_ATP-bd"/>
</dbReference>
<protein>
    <submittedName>
        <fullName evidence="13">Thiol reductant ABC exporter subunit CydC</fullName>
    </submittedName>
</protein>
<evidence type="ECO:0000256" key="5">
    <source>
        <dbReference type="ARBA" id="ARBA00022840"/>
    </source>
</evidence>
<dbReference type="PANTHER" id="PTHR24221">
    <property type="entry name" value="ATP-BINDING CASSETTE SUB-FAMILY B"/>
    <property type="match status" value="1"/>
</dbReference>
<evidence type="ECO:0000313" key="14">
    <source>
        <dbReference type="Proteomes" id="UP000515663"/>
    </source>
</evidence>
<evidence type="ECO:0000256" key="6">
    <source>
        <dbReference type="ARBA" id="ARBA00022967"/>
    </source>
</evidence>
<dbReference type="GO" id="GO:0005886">
    <property type="term" value="C:plasma membrane"/>
    <property type="evidence" value="ECO:0007669"/>
    <property type="project" value="UniProtKB-SubCell"/>
</dbReference>
<evidence type="ECO:0000256" key="2">
    <source>
        <dbReference type="ARBA" id="ARBA00022519"/>
    </source>
</evidence>
<comment type="subcellular location">
    <subcellularLocation>
        <location evidence="1">Cell inner membrane</location>
        <topology evidence="1">Multi-pass membrane protein</topology>
    </subcellularLocation>
</comment>
<keyword evidence="7 10" id="KW-1133">Transmembrane helix</keyword>
<comment type="similarity">
    <text evidence="9">Belongs to the ABC transporter superfamily. Siderophore-Fe(3+) uptake transporter (SIUT) (TC 3.A.1.21) family.</text>
</comment>
<feature type="transmembrane region" description="Helical" evidence="10">
    <location>
        <begin position="136"/>
        <end position="156"/>
    </location>
</feature>
<keyword evidence="5" id="KW-0067">ATP-binding</keyword>
<keyword evidence="4" id="KW-0547">Nucleotide-binding</keyword>
<dbReference type="GO" id="GO:0140359">
    <property type="term" value="F:ABC-type transporter activity"/>
    <property type="evidence" value="ECO:0007669"/>
    <property type="project" value="InterPro"/>
</dbReference>
<reference evidence="14" key="1">
    <citation type="submission" date="2020-07" db="EMBL/GenBank/DDBJ databases">
        <title>novel species isolated from the respiratory tract of Marmot.</title>
        <authorList>
            <person name="Zhang G."/>
        </authorList>
    </citation>
    <scope>NUCLEOTIDE SEQUENCE [LARGE SCALE GENOMIC DNA]</scope>
    <source>
        <strain evidence="14">686</strain>
    </source>
</reference>